<comment type="cofactor">
    <cofactor evidence="1">
        <name>[3Fe-4S] cluster</name>
        <dbReference type="ChEBI" id="CHEBI:21137"/>
    </cofactor>
</comment>
<dbReference type="Proteomes" id="UP000252008">
    <property type="component" value="Unassembled WGS sequence"/>
</dbReference>
<evidence type="ECO:0000256" key="3">
    <source>
        <dbReference type="ARBA" id="ARBA00022723"/>
    </source>
</evidence>
<evidence type="ECO:0000313" key="8">
    <source>
        <dbReference type="EMBL" id="SRX81020.1"/>
    </source>
</evidence>
<keyword evidence="9" id="KW-1185">Reference proteome</keyword>
<dbReference type="RefSeq" id="WP_083141385.1">
    <property type="nucleotide sequence ID" value="NZ_MVID01000001.1"/>
</dbReference>
<evidence type="ECO:0000256" key="2">
    <source>
        <dbReference type="ARBA" id="ARBA00022448"/>
    </source>
</evidence>
<keyword evidence="7" id="KW-0003">3Fe-4S</keyword>
<keyword evidence="2" id="KW-0813">Transport</keyword>
<reference evidence="8 9" key="1">
    <citation type="submission" date="2018-05" db="EMBL/GenBank/DDBJ databases">
        <authorList>
            <consortium name="IHU Genomes"/>
        </authorList>
    </citation>
    <scope>NUCLEOTIDE SEQUENCE [LARGE SCALE GENOMIC DNA]</scope>
    <source>
        <strain evidence="8 9">P7335</strain>
    </source>
</reference>
<accession>A0A375YIT4</accession>
<dbReference type="GO" id="GO:0051538">
    <property type="term" value="F:3 iron, 4 sulfur cluster binding"/>
    <property type="evidence" value="ECO:0007669"/>
    <property type="project" value="UniProtKB-KW"/>
</dbReference>
<dbReference type="GO" id="GO:0046872">
    <property type="term" value="F:metal ion binding"/>
    <property type="evidence" value="ECO:0007669"/>
    <property type="project" value="UniProtKB-KW"/>
</dbReference>
<dbReference type="Gene3D" id="3.30.70.20">
    <property type="match status" value="1"/>
</dbReference>
<dbReference type="AlphaFoldDB" id="A0A375YIT4"/>
<evidence type="ECO:0000256" key="1">
    <source>
        <dbReference type="ARBA" id="ARBA00001927"/>
    </source>
</evidence>
<dbReference type="EMBL" id="UEGS01000001">
    <property type="protein sequence ID" value="SRX81020.1"/>
    <property type="molecule type" value="Genomic_DNA"/>
</dbReference>
<keyword evidence="4" id="KW-0249">Electron transport</keyword>
<evidence type="ECO:0000256" key="4">
    <source>
        <dbReference type="ARBA" id="ARBA00022982"/>
    </source>
</evidence>
<dbReference type="PANTHER" id="PTHR36923:SF3">
    <property type="entry name" value="FERREDOXIN"/>
    <property type="match status" value="1"/>
</dbReference>
<dbReference type="PANTHER" id="PTHR36923">
    <property type="entry name" value="FERREDOXIN"/>
    <property type="match status" value="1"/>
</dbReference>
<gene>
    <name evidence="8" type="ORF">MPP7335_02767</name>
</gene>
<keyword evidence="3" id="KW-0479">Metal-binding</keyword>
<dbReference type="Pfam" id="PF13459">
    <property type="entry name" value="Fer4_15"/>
    <property type="match status" value="1"/>
</dbReference>
<dbReference type="STRING" id="39692.BST38_01065"/>
<evidence type="ECO:0000256" key="7">
    <source>
        <dbReference type="ARBA" id="ARBA00023291"/>
    </source>
</evidence>
<sequence length="64" mass="7025">MRIRLEREKCAGHALCYGVDPDLFPIDDEGYSILEPHAVDPADEETVRAGVAACPELALILDED</sequence>
<protein>
    <submittedName>
        <fullName evidence="8">Putative ferredoxin [Mycobacterium tuberculosis H37Rv]</fullName>
    </submittedName>
</protein>
<evidence type="ECO:0000313" key="9">
    <source>
        <dbReference type="Proteomes" id="UP000252008"/>
    </source>
</evidence>
<organism evidence="8 9">
    <name type="scientific">Mycolicibacterium parafortuitum</name>
    <name type="common">Mycobacterium parafortuitum</name>
    <dbReference type="NCBI Taxonomy" id="39692"/>
    <lineage>
        <taxon>Bacteria</taxon>
        <taxon>Bacillati</taxon>
        <taxon>Actinomycetota</taxon>
        <taxon>Actinomycetes</taxon>
        <taxon>Mycobacteriales</taxon>
        <taxon>Mycobacteriaceae</taxon>
        <taxon>Mycolicibacterium</taxon>
    </lineage>
</organism>
<keyword evidence="5" id="KW-0408">Iron</keyword>
<evidence type="ECO:0000256" key="6">
    <source>
        <dbReference type="ARBA" id="ARBA00023014"/>
    </source>
</evidence>
<keyword evidence="6" id="KW-0411">Iron-sulfur</keyword>
<dbReference type="SUPFAM" id="SSF54862">
    <property type="entry name" value="4Fe-4S ferredoxins"/>
    <property type="match status" value="1"/>
</dbReference>
<proteinExistence type="predicted"/>
<evidence type="ECO:0000256" key="5">
    <source>
        <dbReference type="ARBA" id="ARBA00023004"/>
    </source>
</evidence>
<dbReference type="InterPro" id="IPR051269">
    <property type="entry name" value="Fe-S_cluster_ET"/>
</dbReference>
<name>A0A375YIT4_MYCPF</name>